<name>A0A0F9I372_9ZZZZ</name>
<organism evidence="1">
    <name type="scientific">marine sediment metagenome</name>
    <dbReference type="NCBI Taxonomy" id="412755"/>
    <lineage>
        <taxon>unclassified sequences</taxon>
        <taxon>metagenomes</taxon>
        <taxon>ecological metagenomes</taxon>
    </lineage>
</organism>
<protein>
    <submittedName>
        <fullName evidence="1">Uncharacterized protein</fullName>
    </submittedName>
</protein>
<sequence>MARQTQKVNDNRLLRPGWAGDLTPAECRYLLTRIKRSKRLQERWGILPDDPEQAEAAIRSKAICTTQDAEAVQVVIEPAGAPAASLRDTPGTWIQLSLELE</sequence>
<comment type="caution">
    <text evidence="1">The sequence shown here is derived from an EMBL/GenBank/DDBJ whole genome shotgun (WGS) entry which is preliminary data.</text>
</comment>
<dbReference type="AlphaFoldDB" id="A0A0F9I372"/>
<reference evidence="1" key="1">
    <citation type="journal article" date="2015" name="Nature">
        <title>Complex archaea that bridge the gap between prokaryotes and eukaryotes.</title>
        <authorList>
            <person name="Spang A."/>
            <person name="Saw J.H."/>
            <person name="Jorgensen S.L."/>
            <person name="Zaremba-Niedzwiedzka K."/>
            <person name="Martijn J."/>
            <person name="Lind A.E."/>
            <person name="van Eijk R."/>
            <person name="Schleper C."/>
            <person name="Guy L."/>
            <person name="Ettema T.J."/>
        </authorList>
    </citation>
    <scope>NUCLEOTIDE SEQUENCE</scope>
</reference>
<dbReference type="EMBL" id="LAZR01022459">
    <property type="protein sequence ID" value="KKL81807.1"/>
    <property type="molecule type" value="Genomic_DNA"/>
</dbReference>
<evidence type="ECO:0000313" key="1">
    <source>
        <dbReference type="EMBL" id="KKL81807.1"/>
    </source>
</evidence>
<gene>
    <name evidence="1" type="ORF">LCGC14_1991090</name>
</gene>
<accession>A0A0F9I372</accession>
<proteinExistence type="predicted"/>